<dbReference type="RefSeq" id="WP_138238158.1">
    <property type="nucleotide sequence ID" value="NZ_VBRY01000002.1"/>
</dbReference>
<keyword evidence="2" id="KW-0472">Membrane</keyword>
<dbReference type="EMBL" id="VBRY01000002">
    <property type="protein sequence ID" value="TLS68540.1"/>
    <property type="molecule type" value="Genomic_DNA"/>
</dbReference>
<proteinExistence type="predicted"/>
<feature type="region of interest" description="Disordered" evidence="1">
    <location>
        <begin position="205"/>
        <end position="224"/>
    </location>
</feature>
<evidence type="ECO:0000313" key="4">
    <source>
        <dbReference type="Proteomes" id="UP000306585"/>
    </source>
</evidence>
<dbReference type="AlphaFoldDB" id="A0A5R9GRI1"/>
<sequence>MTRETKTAGNDRMGVWMLLAVVVITAILFFWTSNHYQHDKPGPATYVDQNGRLHVLGITLGETTLRQAETILQSRSDVALYIYPAEHPKAGMKMEAFFPAIADHTKVVLLLDMDQATLRDIETRATVPHLYPNEVARMNLAPADSSDAYNRVIRELTLIPNLNLSAAALQARFGKPDRIDPSDPQGTQYIFNAIGLNAVISSEGMPTLHFQNPPQPTTLSAPQS</sequence>
<organism evidence="3 4">
    <name type="scientific">Mariprofundus erugo</name>
    <dbReference type="NCBI Taxonomy" id="2528639"/>
    <lineage>
        <taxon>Bacteria</taxon>
        <taxon>Pseudomonadati</taxon>
        <taxon>Pseudomonadota</taxon>
        <taxon>Candidatius Mariprofundia</taxon>
        <taxon>Mariprofundales</taxon>
        <taxon>Mariprofundaceae</taxon>
        <taxon>Mariprofundus</taxon>
    </lineage>
</organism>
<protein>
    <submittedName>
        <fullName evidence="3">Uncharacterized protein</fullName>
    </submittedName>
</protein>
<gene>
    <name evidence="3" type="ORF">FEF65_02180</name>
</gene>
<dbReference type="Proteomes" id="UP000306585">
    <property type="component" value="Unassembled WGS sequence"/>
</dbReference>
<feature type="compositionally biased region" description="Polar residues" evidence="1">
    <location>
        <begin position="209"/>
        <end position="224"/>
    </location>
</feature>
<keyword evidence="4" id="KW-1185">Reference proteome</keyword>
<evidence type="ECO:0000313" key="3">
    <source>
        <dbReference type="EMBL" id="TLS68540.1"/>
    </source>
</evidence>
<keyword evidence="2" id="KW-0812">Transmembrane</keyword>
<reference evidence="3 4" key="1">
    <citation type="journal article" date="2019" name="Appl. Environ. Microbiol.">
        <title>Environmental Evidence and Genomic Insight of Iron-oxidizing Bacteria Preference Towards More Corrosion Resistant Stainless Steel at Higher Salinities.</title>
        <authorList>
            <person name="Garrison C.E."/>
            <person name="Price K.A."/>
            <person name="Field E.K."/>
        </authorList>
    </citation>
    <scope>NUCLEOTIDE SEQUENCE [LARGE SCALE GENOMIC DNA]</scope>
    <source>
        <strain evidence="3 4">P3</strain>
    </source>
</reference>
<feature type="transmembrane region" description="Helical" evidence="2">
    <location>
        <begin position="12"/>
        <end position="31"/>
    </location>
</feature>
<accession>A0A5R9GRI1</accession>
<keyword evidence="2" id="KW-1133">Transmembrane helix</keyword>
<name>A0A5R9GRI1_9PROT</name>
<evidence type="ECO:0000256" key="1">
    <source>
        <dbReference type="SAM" id="MobiDB-lite"/>
    </source>
</evidence>
<comment type="caution">
    <text evidence="3">The sequence shown here is derived from an EMBL/GenBank/DDBJ whole genome shotgun (WGS) entry which is preliminary data.</text>
</comment>
<evidence type="ECO:0000256" key="2">
    <source>
        <dbReference type="SAM" id="Phobius"/>
    </source>
</evidence>